<organism evidence="2">
    <name type="scientific">Flavobacterium columnare</name>
    <dbReference type="NCBI Taxonomy" id="996"/>
    <lineage>
        <taxon>Bacteria</taxon>
        <taxon>Pseudomonadati</taxon>
        <taxon>Bacteroidota</taxon>
        <taxon>Flavobacteriia</taxon>
        <taxon>Flavobacteriales</taxon>
        <taxon>Flavobacteriaceae</taxon>
        <taxon>Flavobacterium</taxon>
    </lineage>
</organism>
<dbReference type="AlphaFoldDB" id="A0A8G0KT44"/>
<keyword evidence="1" id="KW-0732">Signal</keyword>
<accession>A0A8G0KT44</accession>
<protein>
    <submittedName>
        <fullName evidence="2">Uncharacterized protein</fullName>
    </submittedName>
</protein>
<sequence>MKNKQSIFSWLLYFFMFVAYAQQSPNTKGMAEASFAKIEKTDRWVNSFANQELVELPIGIRKTVSNVQYSVGVTKATFTPEYTMLTVFCRVDLPQTKADGTPVQLFFGADNIKLSHQGGIIGDAKLVLLGNIDIPFNNNQWQLSLYGGFDMKTGAVNSELTYVTIDCDGFKEMKISGAVEFSRDLILPLENGVVNEARTTVPKTYYNGVTKQVPNRVKGEFSIMGSNFNDILVNVSLQPFVLKEKRNGSNYDGNFQFLVSNAVLDLSDLQNHPTVQFPDYYQKNGLLMPTANAWRGVYVETFDVGLPKEFKTTDTQQTKERIHLGASKLIIDKFGVSGTFYGDNIFPLEKGITSDQKSWAYSLDHIDVTIAANHFVKANLNGQILLPITKQKPSTNTTASNTNSNTVNKKALLYKGFISKEEQQLTVISKDTLSFDLWKAKATLLPNSSVVLKLANGTFLPKANLHGSLSIGSSKSDTDDTSSGKKQLILKASPFKICNYKL</sequence>
<gene>
    <name evidence="2" type="ORF">JJC05_04955</name>
</gene>
<dbReference type="KEGG" id="fdv:JJC05_04955"/>
<evidence type="ECO:0000256" key="1">
    <source>
        <dbReference type="SAM" id="SignalP"/>
    </source>
</evidence>
<proteinExistence type="predicted"/>
<name>A0A8G0KT44_9FLAO</name>
<feature type="chain" id="PRO_5034491707" evidence="1">
    <location>
        <begin position="22"/>
        <end position="502"/>
    </location>
</feature>
<dbReference type="Proteomes" id="UP000824721">
    <property type="component" value="Chromosome"/>
</dbReference>
<reference evidence="2" key="1">
    <citation type="submission" date="2020-12" db="EMBL/GenBank/DDBJ databases">
        <title>Genome sequencing of genetic groups of Flavobacterium columnare.</title>
        <authorList>
            <person name="Waldbieser G.C."/>
            <person name="Griffin M.J."/>
            <person name="LaFrentz B.R."/>
        </authorList>
    </citation>
    <scope>NUCLEOTIDE SEQUENCE</scope>
    <source>
        <strain evidence="2">90-106</strain>
    </source>
</reference>
<feature type="signal peptide" evidence="1">
    <location>
        <begin position="1"/>
        <end position="21"/>
    </location>
</feature>
<dbReference type="EMBL" id="CP067378">
    <property type="protein sequence ID" value="QYS89616.1"/>
    <property type="molecule type" value="Genomic_DNA"/>
</dbReference>
<evidence type="ECO:0000313" key="2">
    <source>
        <dbReference type="EMBL" id="QYS89616.1"/>
    </source>
</evidence>